<accession>A0A077EHI3</accession>
<dbReference type="KEGG" id="eao:BD94_3147"/>
<feature type="coiled-coil region" evidence="1">
    <location>
        <begin position="441"/>
        <end position="517"/>
    </location>
</feature>
<reference evidence="4" key="1">
    <citation type="journal article" date="2013" name="Lancet">
        <title>First case of E anophelis outbreak in an intensive-care unit.</title>
        <authorList>
            <person name="Teo J."/>
            <person name="Tan S.Y."/>
            <person name="Tay M."/>
            <person name="Ding Y."/>
            <person name="Kjelleberg S."/>
            <person name="Givskov M."/>
            <person name="Lin R.T."/>
            <person name="Yang L."/>
        </authorList>
    </citation>
    <scope>NUCLEOTIDE SEQUENCE [LARGE SCALE GENOMIC DNA]</scope>
    <source>
        <strain evidence="4">NUHP1</strain>
    </source>
</reference>
<dbReference type="EMBL" id="CP007547">
    <property type="protein sequence ID" value="AIL46922.1"/>
    <property type="molecule type" value="Genomic_DNA"/>
</dbReference>
<dbReference type="SUPFAM" id="SSF46894">
    <property type="entry name" value="C-terminal effector domain of the bipartite response regulators"/>
    <property type="match status" value="1"/>
</dbReference>
<dbReference type="GO" id="GO:0006355">
    <property type="term" value="P:regulation of DNA-templated transcription"/>
    <property type="evidence" value="ECO:0007669"/>
    <property type="project" value="InterPro"/>
</dbReference>
<keyword evidence="2" id="KW-0812">Transmembrane</keyword>
<dbReference type="InterPro" id="IPR016032">
    <property type="entry name" value="Sig_transdc_resp-reg_C-effctor"/>
</dbReference>
<evidence type="ECO:0000313" key="4">
    <source>
        <dbReference type="EMBL" id="AIL46922.1"/>
    </source>
</evidence>
<evidence type="ECO:0000313" key="5">
    <source>
        <dbReference type="Proteomes" id="UP000028933"/>
    </source>
</evidence>
<dbReference type="RefSeq" id="WP_024566115.1">
    <property type="nucleotide sequence ID" value="NZ_CP007547.1"/>
</dbReference>
<evidence type="ECO:0000259" key="3">
    <source>
        <dbReference type="PROSITE" id="PS00622"/>
    </source>
</evidence>
<protein>
    <recommendedName>
        <fullName evidence="3">HTH luxR-type domain-containing protein</fullName>
    </recommendedName>
</protein>
<reference evidence="4" key="2">
    <citation type="journal article" date="2015" name="Genome Biol. Evol.">
        <title>Complete Genome Sequence and Transcriptomic Analysis of the Novel Pathogen Elizabethkingia anophelis in Response to Oxidative Stress.</title>
        <authorList>
            <person name="Li Y."/>
            <person name="Liu Y."/>
            <person name="Chew S.C."/>
            <person name="Tay M."/>
            <person name="Salido M.M."/>
            <person name="Teo J."/>
            <person name="Lauro F.M."/>
            <person name="Givskov M."/>
            <person name="Yang L."/>
        </authorList>
    </citation>
    <scope>NUCLEOTIDE SEQUENCE</scope>
    <source>
        <strain evidence="4">NUHP1</strain>
    </source>
</reference>
<dbReference type="AlphaFoldDB" id="A0A077EHI3"/>
<dbReference type="Proteomes" id="UP000028933">
    <property type="component" value="Chromosome"/>
</dbReference>
<keyword evidence="1" id="KW-0175">Coiled coil</keyword>
<dbReference type="InterPro" id="IPR000792">
    <property type="entry name" value="Tscrpt_reg_LuxR_C"/>
</dbReference>
<sequence length="618" mass="71905">MKGKFYLILLFCIFLFHSLKAKNIYTDSLINLLKTEQLPVAEKLKVYELVIEKYRSEQQYDKASDYNRQYLKLARTSDNLLAITKAHVFQGIIMCNLEKYDQVQPHIDSASISASKTNNKIAQAYASFLPAYYTHSLYEYKKSVTYILKSLSLLEKTEGDPMLEFRLYYLLYGTYTTWNDLKNSFKYARKSIEQAEKSGNKNQLSNAYTALATAYTYQYEKTNSREDLKAIMNNSEKAAALYKEFPGQVSDYAYAIARNNTASYLLKYFPELTDDLRKQIEYNIDEALNASIHTTKPQSIQAGGFGMLANLATRDNDLDKAEKYLLQAETILLTQSPVYYYIMIQIVNDLAELYERKGNMAKALEYQKKVTKYSIEQFNEDEAANVKRLEAQYQSDKKEQEVKSLEKQKLLYIILGCIGLTGAFFMFRSYHFRLRYSLVREKQLNTEKNEAEIQVKLEKEEQARLKAEQELLTLQQQKLQTEVLANHLHLQHKNEVLQQLQTRLSDTDININQVVKEVGRVDKDFEKAKFRIQELHPDFFRSISEKALQRLTALDLKYCSYIYLGMGTKQIAHLLHVEPKSVRMAKYRLKKKFGLDEDTDLDTFFSVILGNTDPDKIL</sequence>
<dbReference type="GO" id="GO:0003677">
    <property type="term" value="F:DNA binding"/>
    <property type="evidence" value="ECO:0007669"/>
    <property type="project" value="InterPro"/>
</dbReference>
<evidence type="ECO:0000256" key="1">
    <source>
        <dbReference type="SAM" id="Coils"/>
    </source>
</evidence>
<dbReference type="HOGENOM" id="CLU_030646_0_0_10"/>
<dbReference type="STRING" id="1338011.BD94_3147"/>
<dbReference type="Gene3D" id="1.25.40.10">
    <property type="entry name" value="Tetratricopeptide repeat domain"/>
    <property type="match status" value="2"/>
</dbReference>
<organism evidence="4 5">
    <name type="scientific">Elizabethkingia anophelis NUHP1</name>
    <dbReference type="NCBI Taxonomy" id="1338011"/>
    <lineage>
        <taxon>Bacteria</taxon>
        <taxon>Pseudomonadati</taxon>
        <taxon>Bacteroidota</taxon>
        <taxon>Flavobacteriia</taxon>
        <taxon>Flavobacteriales</taxon>
        <taxon>Weeksellaceae</taxon>
        <taxon>Elizabethkingia</taxon>
    </lineage>
</organism>
<gene>
    <name evidence="4" type="ORF">BD94_3147</name>
</gene>
<dbReference type="PROSITE" id="PS00622">
    <property type="entry name" value="HTH_LUXR_1"/>
    <property type="match status" value="1"/>
</dbReference>
<feature type="domain" description="HTH luxR-type" evidence="3">
    <location>
        <begin position="565"/>
        <end position="592"/>
    </location>
</feature>
<dbReference type="SUPFAM" id="SSF48452">
    <property type="entry name" value="TPR-like"/>
    <property type="match status" value="1"/>
</dbReference>
<name>A0A077EHI3_9FLAO</name>
<feature type="coiled-coil region" evidence="1">
    <location>
        <begin position="379"/>
        <end position="408"/>
    </location>
</feature>
<dbReference type="eggNOG" id="COG2771">
    <property type="taxonomic scope" value="Bacteria"/>
</dbReference>
<dbReference type="SUPFAM" id="SSF81901">
    <property type="entry name" value="HCP-like"/>
    <property type="match status" value="1"/>
</dbReference>
<keyword evidence="2" id="KW-1133">Transmembrane helix</keyword>
<dbReference type="InterPro" id="IPR011990">
    <property type="entry name" value="TPR-like_helical_dom_sf"/>
</dbReference>
<evidence type="ECO:0000256" key="2">
    <source>
        <dbReference type="SAM" id="Phobius"/>
    </source>
</evidence>
<keyword evidence="2" id="KW-0472">Membrane</keyword>
<feature type="transmembrane region" description="Helical" evidence="2">
    <location>
        <begin position="410"/>
        <end position="427"/>
    </location>
</feature>
<proteinExistence type="predicted"/>